<gene>
    <name evidence="10" type="ORF">GJB61_16745</name>
</gene>
<dbReference type="InterPro" id="IPR008844">
    <property type="entry name" value="Spore_GerAC-like"/>
</dbReference>
<dbReference type="Pfam" id="PF25198">
    <property type="entry name" value="Spore_GerAC_N"/>
    <property type="match status" value="1"/>
</dbReference>
<keyword evidence="3" id="KW-0309">Germination</keyword>
<dbReference type="EMBL" id="WJXB01000005">
    <property type="protein sequence ID" value="MRN54634.1"/>
    <property type="molecule type" value="Genomic_DNA"/>
</dbReference>
<protein>
    <submittedName>
        <fullName evidence="10">Ger(X)C family spore germination protein</fullName>
    </submittedName>
</protein>
<evidence type="ECO:0000256" key="3">
    <source>
        <dbReference type="ARBA" id="ARBA00022544"/>
    </source>
</evidence>
<dbReference type="InterPro" id="IPR038501">
    <property type="entry name" value="Spore_GerAC_C_sf"/>
</dbReference>
<dbReference type="PROSITE" id="PS51257">
    <property type="entry name" value="PROKAR_LIPOPROTEIN"/>
    <property type="match status" value="1"/>
</dbReference>
<reference evidence="10 11" key="1">
    <citation type="submission" date="2019-11" db="EMBL/GenBank/DDBJ databases">
        <title>Paenibacillus monticola sp. nov., a novel PGPR strain isolated from mountain sample in China.</title>
        <authorList>
            <person name="Zhao Q."/>
            <person name="Li H.-P."/>
            <person name="Zhang J.-L."/>
        </authorList>
    </citation>
    <scope>NUCLEOTIDE SEQUENCE [LARGE SCALE GENOMIC DNA]</scope>
    <source>
        <strain evidence="10 11">LC-T2</strain>
    </source>
</reference>
<keyword evidence="4" id="KW-0732">Signal</keyword>
<comment type="subcellular location">
    <subcellularLocation>
        <location evidence="1">Membrane</location>
        <topology evidence="1">Lipid-anchor</topology>
    </subcellularLocation>
</comment>
<dbReference type="GO" id="GO:0016020">
    <property type="term" value="C:membrane"/>
    <property type="evidence" value="ECO:0007669"/>
    <property type="project" value="UniProtKB-SubCell"/>
</dbReference>
<evidence type="ECO:0000259" key="9">
    <source>
        <dbReference type="Pfam" id="PF25198"/>
    </source>
</evidence>
<evidence type="ECO:0000256" key="5">
    <source>
        <dbReference type="ARBA" id="ARBA00023136"/>
    </source>
</evidence>
<proteinExistence type="inferred from homology"/>
<evidence type="ECO:0000256" key="2">
    <source>
        <dbReference type="ARBA" id="ARBA00007886"/>
    </source>
</evidence>
<keyword evidence="11" id="KW-1185">Reference proteome</keyword>
<evidence type="ECO:0000256" key="4">
    <source>
        <dbReference type="ARBA" id="ARBA00022729"/>
    </source>
</evidence>
<evidence type="ECO:0000256" key="1">
    <source>
        <dbReference type="ARBA" id="ARBA00004635"/>
    </source>
</evidence>
<dbReference type="InterPro" id="IPR046953">
    <property type="entry name" value="Spore_GerAC-like_C"/>
</dbReference>
<name>A0A7X2H6X7_9BACL</name>
<dbReference type="PANTHER" id="PTHR35789:SF1">
    <property type="entry name" value="SPORE GERMINATION PROTEIN B3"/>
    <property type="match status" value="1"/>
</dbReference>
<comment type="similarity">
    <text evidence="2">Belongs to the GerABKC lipoprotein family.</text>
</comment>
<comment type="caution">
    <text evidence="10">The sequence shown here is derived from an EMBL/GenBank/DDBJ whole genome shotgun (WGS) entry which is preliminary data.</text>
</comment>
<evidence type="ECO:0000256" key="7">
    <source>
        <dbReference type="ARBA" id="ARBA00023288"/>
    </source>
</evidence>
<dbReference type="RefSeq" id="WP_154119902.1">
    <property type="nucleotide sequence ID" value="NZ_WJXB01000005.1"/>
</dbReference>
<dbReference type="PANTHER" id="PTHR35789">
    <property type="entry name" value="SPORE GERMINATION PROTEIN B3"/>
    <property type="match status" value="1"/>
</dbReference>
<feature type="domain" description="Spore germination GerAC-like C-terminal" evidence="8">
    <location>
        <begin position="227"/>
        <end position="395"/>
    </location>
</feature>
<organism evidence="10 11">
    <name type="scientific">Paenibacillus monticola</name>
    <dbReference type="NCBI Taxonomy" id="2666075"/>
    <lineage>
        <taxon>Bacteria</taxon>
        <taxon>Bacillati</taxon>
        <taxon>Bacillota</taxon>
        <taxon>Bacilli</taxon>
        <taxon>Bacillales</taxon>
        <taxon>Paenibacillaceae</taxon>
        <taxon>Paenibacillus</taxon>
    </lineage>
</organism>
<dbReference type="Gene3D" id="3.30.300.210">
    <property type="entry name" value="Nutrient germinant receptor protein C, domain 3"/>
    <property type="match status" value="1"/>
</dbReference>
<dbReference type="InterPro" id="IPR057336">
    <property type="entry name" value="GerAC_N"/>
</dbReference>
<keyword evidence="6" id="KW-0564">Palmitate</keyword>
<dbReference type="GO" id="GO:0009847">
    <property type="term" value="P:spore germination"/>
    <property type="evidence" value="ECO:0007669"/>
    <property type="project" value="InterPro"/>
</dbReference>
<dbReference type="AlphaFoldDB" id="A0A7X2H6X7"/>
<accession>A0A7X2H6X7</accession>
<keyword evidence="5" id="KW-0472">Membrane</keyword>
<evidence type="ECO:0000256" key="6">
    <source>
        <dbReference type="ARBA" id="ARBA00023139"/>
    </source>
</evidence>
<feature type="domain" description="Spore germination protein N-terminal" evidence="9">
    <location>
        <begin position="23"/>
        <end position="200"/>
    </location>
</feature>
<dbReference type="Proteomes" id="UP000463051">
    <property type="component" value="Unassembled WGS sequence"/>
</dbReference>
<evidence type="ECO:0000313" key="11">
    <source>
        <dbReference type="Proteomes" id="UP000463051"/>
    </source>
</evidence>
<sequence length="411" mass="45353">MRRLWVISAVLIIGSLLTGCGSRIELNELGITTATGIDGHKGEWTVTYQVIVPSAMSSSLGGSAGGGSSQAAVHTFSTQGKTIRDAIDISNLENPRKLYFAHNNVLVIGKEAAEAGIEEVIDNYFRNPDARETVKVLVADRKARELLMQLIPPEKIPGQALSKILQKDDQTGSFYPSISIYELALKLSSDSGAAGVPEVSIVGSDRETLESSDIFKKTSSKANLKLSGLCIFDRARKVKTLNQKESLGISWLTNHVKSNTLSFEDENAKNAEKALSSFRINTAKVKVTPVKGPLHFSLEVKVKVAGELVISNSEEDPAKTNNIKKMQQQVEKVIEQQIEEGWKTVQKLQIDLVGIADKIHRKYPEYWKENRDTWPEELSRMDINIDVQASIKRPGLFQKSFSSLLKSKSDQ</sequence>
<keyword evidence="7" id="KW-0449">Lipoprotein</keyword>
<dbReference type="Pfam" id="PF05504">
    <property type="entry name" value="Spore_GerAC"/>
    <property type="match status" value="1"/>
</dbReference>
<dbReference type="NCBIfam" id="TIGR02887">
    <property type="entry name" value="spore_ger_x_C"/>
    <property type="match status" value="1"/>
</dbReference>
<evidence type="ECO:0000313" key="10">
    <source>
        <dbReference type="EMBL" id="MRN54634.1"/>
    </source>
</evidence>
<evidence type="ECO:0000259" key="8">
    <source>
        <dbReference type="Pfam" id="PF05504"/>
    </source>
</evidence>